<evidence type="ECO:0000256" key="18">
    <source>
        <dbReference type="PROSITE-ProRule" id="PRU01319"/>
    </source>
</evidence>
<dbReference type="Gene3D" id="3.40.50.300">
    <property type="entry name" value="P-loop containing nucleotide triphosphate hydrolases"/>
    <property type="match status" value="1"/>
</dbReference>
<feature type="compositionally biased region" description="Acidic residues" evidence="21">
    <location>
        <begin position="1"/>
        <end position="14"/>
    </location>
</feature>
<dbReference type="InterPro" id="IPR024567">
    <property type="entry name" value="RNase_HII/HIII_dom"/>
</dbReference>
<evidence type="ECO:0000256" key="3">
    <source>
        <dbReference type="ARBA" id="ARBA00004123"/>
    </source>
</evidence>
<dbReference type="InterPro" id="IPR003593">
    <property type="entry name" value="AAA+_ATPase"/>
</dbReference>
<comment type="catalytic activity">
    <reaction evidence="1 18 19">
        <text>Endonucleolytic cleavage to 5'-phosphomonoester.</text>
        <dbReference type="EC" id="3.1.26.4"/>
    </reaction>
</comment>
<keyword evidence="15" id="KW-0234">DNA repair</keyword>
<dbReference type="GO" id="GO:0042555">
    <property type="term" value="C:MCM complex"/>
    <property type="evidence" value="ECO:0007669"/>
    <property type="project" value="UniProtKB-ARBA"/>
</dbReference>
<dbReference type="Gene3D" id="3.30.420.10">
    <property type="entry name" value="Ribonuclease H-like superfamily/Ribonuclease H"/>
    <property type="match status" value="1"/>
</dbReference>
<dbReference type="InterPro" id="IPR001208">
    <property type="entry name" value="MCM_dom"/>
</dbReference>
<dbReference type="EMBL" id="JAAAHY010001165">
    <property type="protein sequence ID" value="KAF9951921.1"/>
    <property type="molecule type" value="Genomic_DNA"/>
</dbReference>
<dbReference type="FunFam" id="1.10.10.460:FF:000001">
    <property type="entry name" value="Ribonuclease"/>
    <property type="match status" value="1"/>
</dbReference>
<comment type="caution">
    <text evidence="24">The sequence shown here is derived from an EMBL/GenBank/DDBJ whole genome shotgun (WGS) entry which is preliminary data.</text>
</comment>
<dbReference type="Pfam" id="PF00493">
    <property type="entry name" value="MCM"/>
    <property type="match status" value="1"/>
</dbReference>
<evidence type="ECO:0000256" key="16">
    <source>
        <dbReference type="ARBA" id="ARBA00023242"/>
    </source>
</evidence>
<evidence type="ECO:0000256" key="6">
    <source>
        <dbReference type="ARBA" id="ARBA00022722"/>
    </source>
</evidence>
<feature type="region of interest" description="Disordered" evidence="21">
    <location>
        <begin position="933"/>
        <end position="966"/>
    </location>
</feature>
<dbReference type="GO" id="GO:0006279">
    <property type="term" value="P:premeiotic DNA replication"/>
    <property type="evidence" value="ECO:0007669"/>
    <property type="project" value="UniProtKB-ARBA"/>
</dbReference>
<dbReference type="GO" id="GO:0046872">
    <property type="term" value="F:metal ion binding"/>
    <property type="evidence" value="ECO:0007669"/>
    <property type="project" value="UniProtKB-KW"/>
</dbReference>
<evidence type="ECO:0000256" key="20">
    <source>
        <dbReference type="RuleBase" id="RU004070"/>
    </source>
</evidence>
<dbReference type="PANTHER" id="PTHR11630:SF47">
    <property type="entry name" value="DNA HELICASE MCM8"/>
    <property type="match status" value="1"/>
</dbReference>
<keyword evidence="10" id="KW-0227">DNA damage</keyword>
<comment type="similarity">
    <text evidence="4">Belongs to the RNase HII family. Eukaryotic subfamily.</text>
</comment>
<dbReference type="PROSITE" id="PS50051">
    <property type="entry name" value="MCM_2"/>
    <property type="match status" value="1"/>
</dbReference>
<dbReference type="CDD" id="cd17759">
    <property type="entry name" value="MCM8"/>
    <property type="match status" value="1"/>
</dbReference>
<comment type="subcellular location">
    <subcellularLocation>
        <location evidence="3">Nucleus</location>
    </subcellularLocation>
</comment>
<dbReference type="SUPFAM" id="SSF50249">
    <property type="entry name" value="Nucleic acid-binding proteins"/>
    <property type="match status" value="1"/>
</dbReference>
<sequence>MDSEDETLSIEMEETEHVLTESSTRPPSGTNVPLLKSYTYATTLPTALETDQECILGVDEAGRGPVLGPMVYGICYCPLSKKDELADLGFADSKTLKEDERDSLLEVIMSRPDLIGWSVRVLSPMDISNSMLRKEKYNLNALAHDTTIQLIRETLASGVNLKEVYVDTVGPPETYQKKLERLFPSITTIIVAKKADSKYPIVSAASICAKVTRDDVLRHWIFAESGMEDTFSRQFGSGYPSDPKTVSWLKSSMDPVFGYPNIVRFSWATCKTLLETSGKTVRWPDDDESNSQPRITALGANGNYTRGSGRGRGNGGGGGNNSHYPGRSQIPAEGGNGSRAKRWERPMNSTVRNQESLEFEEDNVNMPMVQADEVPAEALQQHRTAPPRTQQVKDCPWLDWDMYLPLEDYHAEHECVQWISEFRRYIMAYHLHGISKEQQASLERRRVLVVNIKTMAQACSIQDLIEITAHRPTVVTGCIALAALQALYGDVAAKEIRQKRFTVRLACFERITHGKDLKANLIGKMICVRGTVVRTSGVKPLATKMAFTCNTCQSAQTLEFPDARFISPTRCHEKGCRGRQFTPQRGVGYDTETVDWQTVRLQEKLPDDRMDSGRVPRTIECEVVNDLVDRVIPGDVVEITGIVKVSQSEKSYSRVKTGNTMYLLYIDVNYLIKSTMTLEDDDMLNEFDSKDSAKDSKDSIQITTKDLYAIEEVHMEPQLFKLIVNSFSPAIFGHEMVKAGILFALFGGRRRSNTAIDRTTTRSDPHVLVVGDPGLGKSQMLTAAVKVAPRGVYVCGSSGISTSGLTVTLVRGSGSDFALEAGALVLADQGCCCIDEFDKMTTDHNALLEAMEQQSISIAKAGIICTLPARTSVIAAANPVGGHYNMSKTVAENLKMNTALLSRFDLIFILMDKPDGEMDQYLSRHVMALHSGNPTSSPAFRGSMSQESSLGQTPLSQGNRVKPEMDRPLSERLRMTDDDQLELIPLPLLRKYIAYARQYVHPRLSPEAAATLQDFYLLLRARHRSPDGTPVTTRQLESLIRMSEAKARMELREVVTRRDAMDVIEIMSFSLQETMAPGRSSGSTQSQGQSGRGKSGSMKRYVAELNRVSHATSNNMFSHDQLYRTFQEMQLPEITGGFQSFLDTLNHQGFLLKKGPRSYQLTTFM</sequence>
<dbReference type="Gene3D" id="2.20.28.10">
    <property type="match status" value="1"/>
</dbReference>
<dbReference type="GO" id="GO:0000724">
    <property type="term" value="P:double-strand break repair via homologous recombination"/>
    <property type="evidence" value="ECO:0007669"/>
    <property type="project" value="UniProtKB-ARBA"/>
</dbReference>
<feature type="region of interest" description="Disordered" evidence="21">
    <location>
        <begin position="1074"/>
        <end position="1097"/>
    </location>
</feature>
<dbReference type="NCBIfam" id="TIGR00729">
    <property type="entry name" value="ribonuclease HII"/>
    <property type="match status" value="1"/>
</dbReference>
<evidence type="ECO:0000256" key="19">
    <source>
        <dbReference type="RuleBase" id="RU003515"/>
    </source>
</evidence>
<dbReference type="AlphaFoldDB" id="A0A9P6J0C8"/>
<dbReference type="InterPro" id="IPR027417">
    <property type="entry name" value="P-loop_NTPase"/>
</dbReference>
<dbReference type="Proteomes" id="UP000738359">
    <property type="component" value="Unassembled WGS sequence"/>
</dbReference>
<reference evidence="24" key="1">
    <citation type="journal article" date="2020" name="Fungal Divers.">
        <title>Resolving the Mortierellaceae phylogeny through synthesis of multi-gene phylogenetics and phylogenomics.</title>
        <authorList>
            <person name="Vandepol N."/>
            <person name="Liber J."/>
            <person name="Desiro A."/>
            <person name="Na H."/>
            <person name="Kennedy M."/>
            <person name="Barry K."/>
            <person name="Grigoriev I.V."/>
            <person name="Miller A.N."/>
            <person name="O'Donnell K."/>
            <person name="Stajich J.E."/>
            <person name="Bonito G."/>
        </authorList>
    </citation>
    <scope>NUCLEOTIDE SEQUENCE</scope>
    <source>
        <strain evidence="24">CK1249</strain>
    </source>
</reference>
<feature type="binding site" evidence="18">
    <location>
        <position position="60"/>
    </location>
    <ligand>
        <name>a divalent metal cation</name>
        <dbReference type="ChEBI" id="CHEBI:60240"/>
    </ligand>
</feature>
<evidence type="ECO:0000313" key="24">
    <source>
        <dbReference type="EMBL" id="KAF9951921.1"/>
    </source>
</evidence>
<name>A0A9P6J0C8_MORAP</name>
<feature type="domain" description="MCM C-terminal AAA(+) ATPase" evidence="22">
    <location>
        <begin position="719"/>
        <end position="926"/>
    </location>
</feature>
<dbReference type="InterPro" id="IPR012340">
    <property type="entry name" value="NA-bd_OB-fold"/>
</dbReference>
<feature type="region of interest" description="Disordered" evidence="21">
    <location>
        <begin position="281"/>
        <end position="360"/>
    </location>
</feature>
<feature type="compositionally biased region" description="Gly residues" evidence="21">
    <location>
        <begin position="308"/>
        <end position="320"/>
    </location>
</feature>
<dbReference type="PROSITE" id="PS51975">
    <property type="entry name" value="RNASE_H_2"/>
    <property type="match status" value="1"/>
</dbReference>
<evidence type="ECO:0000256" key="7">
    <source>
        <dbReference type="ARBA" id="ARBA00022723"/>
    </source>
</evidence>
<evidence type="ECO:0000256" key="15">
    <source>
        <dbReference type="ARBA" id="ARBA00023204"/>
    </source>
</evidence>
<keyword evidence="13 20" id="KW-0067">ATP-binding</keyword>
<dbReference type="GO" id="GO:0004523">
    <property type="term" value="F:RNA-DNA hybrid ribonuclease activity"/>
    <property type="evidence" value="ECO:0007669"/>
    <property type="project" value="UniProtKB-UniRule"/>
</dbReference>
<dbReference type="PRINTS" id="PR01657">
    <property type="entry name" value="MCMFAMILY"/>
</dbReference>
<dbReference type="InterPro" id="IPR056875">
    <property type="entry name" value="MCM8/REC_WHD"/>
</dbReference>
<evidence type="ECO:0000256" key="10">
    <source>
        <dbReference type="ARBA" id="ARBA00022763"/>
    </source>
</evidence>
<evidence type="ECO:0000256" key="8">
    <source>
        <dbReference type="ARBA" id="ARBA00022741"/>
    </source>
</evidence>
<keyword evidence="25" id="KW-1185">Reference proteome</keyword>
<accession>A0A9P6J0C8</accession>
<dbReference type="SUPFAM" id="SSF52540">
    <property type="entry name" value="P-loop containing nucleoside triphosphate hydrolases"/>
    <property type="match status" value="1"/>
</dbReference>
<dbReference type="Gene3D" id="1.10.10.460">
    <property type="entry name" value="Ribonuclease hii. Domain 2"/>
    <property type="match status" value="1"/>
</dbReference>
<dbReference type="InterPro" id="IPR012337">
    <property type="entry name" value="RNaseH-like_sf"/>
</dbReference>
<evidence type="ECO:0000313" key="25">
    <source>
        <dbReference type="Proteomes" id="UP000738359"/>
    </source>
</evidence>
<evidence type="ECO:0000259" key="22">
    <source>
        <dbReference type="PROSITE" id="PS50051"/>
    </source>
</evidence>
<dbReference type="SUPFAM" id="SSF53098">
    <property type="entry name" value="Ribonuclease H-like"/>
    <property type="match status" value="1"/>
</dbReference>
<evidence type="ECO:0000256" key="9">
    <source>
        <dbReference type="ARBA" id="ARBA00022759"/>
    </source>
</evidence>
<comment type="catalytic activity">
    <reaction evidence="17">
        <text>ATP + H2O = ADP + phosphate + H(+)</text>
        <dbReference type="Rhea" id="RHEA:13065"/>
        <dbReference type="ChEBI" id="CHEBI:15377"/>
        <dbReference type="ChEBI" id="CHEBI:15378"/>
        <dbReference type="ChEBI" id="CHEBI:30616"/>
        <dbReference type="ChEBI" id="CHEBI:43474"/>
        <dbReference type="ChEBI" id="CHEBI:456216"/>
        <dbReference type="EC" id="3.6.4.12"/>
    </reaction>
</comment>
<feature type="domain" description="RNase H type-2" evidence="23">
    <location>
        <begin position="53"/>
        <end position="279"/>
    </location>
</feature>
<dbReference type="InterPro" id="IPR036397">
    <property type="entry name" value="RNaseH_sf"/>
</dbReference>
<feature type="compositionally biased region" description="Low complexity" evidence="21">
    <location>
        <begin position="1078"/>
        <end position="1089"/>
    </location>
</feature>
<dbReference type="InterPro" id="IPR023160">
    <property type="entry name" value="RNase_HII_hlx-loop-hlx_cap_dom"/>
</dbReference>
<feature type="binding site" evidence="18">
    <location>
        <position position="59"/>
    </location>
    <ligand>
        <name>a divalent metal cation</name>
        <dbReference type="ChEBI" id="CHEBI:60240"/>
    </ligand>
</feature>
<keyword evidence="6 18" id="KW-0540">Nuclease</keyword>
<evidence type="ECO:0000256" key="13">
    <source>
        <dbReference type="ARBA" id="ARBA00022840"/>
    </source>
</evidence>
<feature type="compositionally biased region" description="Polar residues" evidence="21">
    <location>
        <begin position="20"/>
        <end position="31"/>
    </location>
</feature>
<comment type="similarity">
    <text evidence="5 20">Belongs to the MCM family.</text>
</comment>
<feature type="compositionally biased region" description="Polar residues" evidence="21">
    <location>
        <begin position="933"/>
        <end position="959"/>
    </location>
</feature>
<dbReference type="EC" id="3.1.26.4" evidence="19"/>
<gene>
    <name evidence="24" type="primary">MCM8</name>
    <name evidence="24" type="ORF">BGZ70_000802</name>
</gene>
<dbReference type="SMART" id="SM00382">
    <property type="entry name" value="AAA"/>
    <property type="match status" value="1"/>
</dbReference>
<proteinExistence type="inferred from homology"/>
<dbReference type="GO" id="GO:0031261">
    <property type="term" value="C:DNA replication preinitiation complex"/>
    <property type="evidence" value="ECO:0007669"/>
    <property type="project" value="UniProtKB-ARBA"/>
</dbReference>
<dbReference type="Pfam" id="PF01351">
    <property type="entry name" value="RNase_HII"/>
    <property type="match status" value="1"/>
</dbReference>
<dbReference type="FunFam" id="3.30.420.10:FF:000016">
    <property type="entry name" value="Ribonuclease"/>
    <property type="match status" value="1"/>
</dbReference>
<dbReference type="GO" id="GO:0043596">
    <property type="term" value="C:nuclear replication fork"/>
    <property type="evidence" value="ECO:0007669"/>
    <property type="project" value="UniProtKB-ARBA"/>
</dbReference>
<protein>
    <recommendedName>
        <fullName evidence="19">Ribonuclease</fullName>
        <ecNumber evidence="19">3.1.26.4</ecNumber>
    </recommendedName>
</protein>
<keyword evidence="9 18" id="KW-0255">Endonuclease</keyword>
<dbReference type="SMART" id="SM00350">
    <property type="entry name" value="MCM"/>
    <property type="match status" value="1"/>
</dbReference>
<dbReference type="OrthoDB" id="7462577at2759"/>
<comment type="function">
    <text evidence="19">Endonuclease that specifically degrades the RNA of RNA-DNA hybrids.</text>
</comment>
<keyword evidence="7 18" id="KW-0479">Metal-binding</keyword>
<evidence type="ECO:0000256" key="14">
    <source>
        <dbReference type="ARBA" id="ARBA00023125"/>
    </source>
</evidence>
<dbReference type="GO" id="GO:0006401">
    <property type="term" value="P:RNA catabolic process"/>
    <property type="evidence" value="ECO:0007669"/>
    <property type="project" value="UniProtKB-UniRule"/>
</dbReference>
<evidence type="ECO:0000256" key="5">
    <source>
        <dbReference type="ARBA" id="ARBA00008010"/>
    </source>
</evidence>
<feature type="region of interest" description="Disordered" evidence="21">
    <location>
        <begin position="1"/>
        <end position="31"/>
    </location>
</feature>
<evidence type="ECO:0000256" key="17">
    <source>
        <dbReference type="ARBA" id="ARBA00047995"/>
    </source>
</evidence>
<dbReference type="InterPro" id="IPR004649">
    <property type="entry name" value="RNase_H2_suA"/>
</dbReference>
<dbReference type="PANTHER" id="PTHR11630">
    <property type="entry name" value="DNA REPLICATION LICENSING FACTOR MCM FAMILY MEMBER"/>
    <property type="match status" value="1"/>
</dbReference>
<dbReference type="Pfam" id="PF17207">
    <property type="entry name" value="MCM_OB"/>
    <property type="match status" value="1"/>
</dbReference>
<organism evidence="24 25">
    <name type="scientific">Mortierella alpina</name>
    <name type="common">Oleaginous fungus</name>
    <name type="synonym">Mortierella renispora</name>
    <dbReference type="NCBI Taxonomy" id="64518"/>
    <lineage>
        <taxon>Eukaryota</taxon>
        <taxon>Fungi</taxon>
        <taxon>Fungi incertae sedis</taxon>
        <taxon>Mucoromycota</taxon>
        <taxon>Mortierellomycotina</taxon>
        <taxon>Mortierellomycetes</taxon>
        <taxon>Mortierellales</taxon>
        <taxon>Mortierellaceae</taxon>
        <taxon>Mortierella</taxon>
    </lineage>
</organism>
<feature type="compositionally biased region" description="Polar residues" evidence="21">
    <location>
        <begin position="347"/>
        <end position="356"/>
    </location>
</feature>
<feature type="binding site" evidence="18">
    <location>
        <position position="167"/>
    </location>
    <ligand>
        <name>a divalent metal cation</name>
        <dbReference type="ChEBI" id="CHEBI:60240"/>
    </ligand>
</feature>
<keyword evidence="16" id="KW-0539">Nucleus</keyword>
<evidence type="ECO:0000256" key="12">
    <source>
        <dbReference type="ARBA" id="ARBA00022806"/>
    </source>
</evidence>
<evidence type="ECO:0000256" key="2">
    <source>
        <dbReference type="ARBA" id="ARBA00001946"/>
    </source>
</evidence>
<dbReference type="Pfam" id="PF25051">
    <property type="entry name" value="WHD_MCM8"/>
    <property type="match status" value="1"/>
</dbReference>
<keyword evidence="8 20" id="KW-0547">Nucleotide-binding</keyword>
<dbReference type="GO" id="GO:0005656">
    <property type="term" value="C:nuclear pre-replicative complex"/>
    <property type="evidence" value="ECO:0007669"/>
    <property type="project" value="UniProtKB-ARBA"/>
</dbReference>
<dbReference type="GO" id="GO:0003723">
    <property type="term" value="F:RNA binding"/>
    <property type="evidence" value="ECO:0007669"/>
    <property type="project" value="UniProtKB-UniRule"/>
</dbReference>
<dbReference type="FunFam" id="2.20.28.10:FF:000007">
    <property type="entry name" value="DNA helicase MCM8 isoform X1"/>
    <property type="match status" value="1"/>
</dbReference>
<dbReference type="InterPro" id="IPR041562">
    <property type="entry name" value="MCM_lid"/>
</dbReference>
<comment type="cofactor">
    <cofactor evidence="2">
        <name>Mg(2+)</name>
        <dbReference type="ChEBI" id="CHEBI:18420"/>
    </cofactor>
</comment>
<dbReference type="CDD" id="cd22247">
    <property type="entry name" value="MCM8_WHD"/>
    <property type="match status" value="1"/>
</dbReference>
<evidence type="ECO:0000256" key="21">
    <source>
        <dbReference type="SAM" id="MobiDB-lite"/>
    </source>
</evidence>
<evidence type="ECO:0000256" key="1">
    <source>
        <dbReference type="ARBA" id="ARBA00000077"/>
    </source>
</evidence>
<dbReference type="Gene3D" id="2.40.50.140">
    <property type="entry name" value="Nucleic acid-binding proteins"/>
    <property type="match status" value="1"/>
</dbReference>
<evidence type="ECO:0000259" key="23">
    <source>
        <dbReference type="PROSITE" id="PS51975"/>
    </source>
</evidence>
<dbReference type="GO" id="GO:0003697">
    <property type="term" value="F:single-stranded DNA binding"/>
    <property type="evidence" value="ECO:0007669"/>
    <property type="project" value="TreeGrafter"/>
</dbReference>
<dbReference type="InterPro" id="IPR031327">
    <property type="entry name" value="MCM"/>
</dbReference>
<dbReference type="GO" id="GO:0017116">
    <property type="term" value="F:single-stranded DNA helicase activity"/>
    <property type="evidence" value="ECO:0007669"/>
    <property type="project" value="TreeGrafter"/>
</dbReference>
<dbReference type="Pfam" id="PF17855">
    <property type="entry name" value="MCM_lid"/>
    <property type="match status" value="1"/>
</dbReference>
<comment type="cofactor">
    <cofactor evidence="18">
        <name>Mn(2+)</name>
        <dbReference type="ChEBI" id="CHEBI:29035"/>
    </cofactor>
    <cofactor evidence="18">
        <name>Mg(2+)</name>
        <dbReference type="ChEBI" id="CHEBI:18420"/>
    </cofactor>
    <text evidence="18">Manganese or magnesium. Binds 1 divalent metal ion per monomer in the absence of substrate. May bind a second metal ion after substrate binding.</text>
</comment>
<dbReference type="InterPro" id="IPR033762">
    <property type="entry name" value="MCM_OB"/>
</dbReference>
<dbReference type="CDD" id="cd07181">
    <property type="entry name" value="RNase_HII_eukaryota_like"/>
    <property type="match status" value="1"/>
</dbReference>
<keyword evidence="11 18" id="KW-0378">Hydrolase</keyword>
<dbReference type="GO" id="GO:0005524">
    <property type="term" value="F:ATP binding"/>
    <property type="evidence" value="ECO:0007669"/>
    <property type="project" value="UniProtKB-KW"/>
</dbReference>
<evidence type="ECO:0000256" key="4">
    <source>
        <dbReference type="ARBA" id="ARBA00007058"/>
    </source>
</evidence>
<keyword evidence="14 20" id="KW-0238">DNA-binding</keyword>
<evidence type="ECO:0000256" key="11">
    <source>
        <dbReference type="ARBA" id="ARBA00022801"/>
    </source>
</evidence>
<keyword evidence="12" id="KW-0347">Helicase</keyword>